<accession>K5W469</accession>
<evidence type="ECO:0000256" key="2">
    <source>
        <dbReference type="ARBA" id="ARBA00002451"/>
    </source>
</evidence>
<evidence type="ECO:0000256" key="10">
    <source>
        <dbReference type="ARBA" id="ARBA00023145"/>
    </source>
</evidence>
<dbReference type="InterPro" id="IPR030400">
    <property type="entry name" value="Sedolisin_dom"/>
</dbReference>
<evidence type="ECO:0000256" key="1">
    <source>
        <dbReference type="ARBA" id="ARBA00001910"/>
    </source>
</evidence>
<dbReference type="SUPFAM" id="SSF54897">
    <property type="entry name" value="Protease propeptides/inhibitors"/>
    <property type="match status" value="1"/>
</dbReference>
<dbReference type="GO" id="GO:0008240">
    <property type="term" value="F:tripeptidyl-peptidase activity"/>
    <property type="evidence" value="ECO:0007669"/>
    <property type="project" value="UniProtKB-EC"/>
</dbReference>
<evidence type="ECO:0000256" key="8">
    <source>
        <dbReference type="ARBA" id="ARBA00022825"/>
    </source>
</evidence>
<keyword evidence="15" id="KW-1185">Reference proteome</keyword>
<dbReference type="HOGENOM" id="CLU_013783_3_1_1"/>
<dbReference type="OrthoDB" id="409122at2759"/>
<feature type="active site" description="Charge relay system" evidence="11">
    <location>
        <position position="453"/>
    </location>
</feature>
<dbReference type="InterPro" id="IPR023828">
    <property type="entry name" value="Peptidase_S8_Ser-AS"/>
</dbReference>
<dbReference type="GO" id="GO:0005576">
    <property type="term" value="C:extracellular region"/>
    <property type="evidence" value="ECO:0007669"/>
    <property type="project" value="UniProtKB-SubCell"/>
</dbReference>
<dbReference type="GeneID" id="18912618"/>
<dbReference type="GO" id="GO:0006508">
    <property type="term" value="P:proteolysis"/>
    <property type="evidence" value="ECO:0007669"/>
    <property type="project" value="UniProtKB-KW"/>
</dbReference>
<dbReference type="Pfam" id="PF00082">
    <property type="entry name" value="Peptidase_S8"/>
    <property type="match status" value="1"/>
</dbReference>
<evidence type="ECO:0000256" key="5">
    <source>
        <dbReference type="ARBA" id="ARBA00022670"/>
    </source>
</evidence>
<protein>
    <recommendedName>
        <fullName evidence="4">tripeptidyl-peptidase II</fullName>
        <ecNumber evidence="4">3.4.14.10</ecNumber>
    </recommendedName>
</protein>
<dbReference type="STRING" id="650164.K5W469"/>
<keyword evidence="12" id="KW-0732">Signal</keyword>
<evidence type="ECO:0000256" key="12">
    <source>
        <dbReference type="SAM" id="SignalP"/>
    </source>
</evidence>
<feature type="binding site" evidence="11">
    <location>
        <position position="495"/>
    </location>
    <ligand>
        <name>Ca(2+)</name>
        <dbReference type="ChEBI" id="CHEBI:29108"/>
    </ligand>
</feature>
<dbReference type="KEGG" id="pco:PHACADRAFT_207484"/>
<evidence type="ECO:0000256" key="3">
    <source>
        <dbReference type="ARBA" id="ARBA00004239"/>
    </source>
</evidence>
<feature type="binding site" evidence="11">
    <location>
        <position position="494"/>
    </location>
    <ligand>
        <name>Ca(2+)</name>
        <dbReference type="ChEBI" id="CHEBI:29108"/>
    </ligand>
</feature>
<organism evidence="14 15">
    <name type="scientific">Phanerochaete carnosa (strain HHB-10118-sp)</name>
    <name type="common">White-rot fungus</name>
    <name type="synonym">Peniophora carnosa</name>
    <dbReference type="NCBI Taxonomy" id="650164"/>
    <lineage>
        <taxon>Eukaryota</taxon>
        <taxon>Fungi</taxon>
        <taxon>Dikarya</taxon>
        <taxon>Basidiomycota</taxon>
        <taxon>Agaricomycotina</taxon>
        <taxon>Agaricomycetes</taxon>
        <taxon>Polyporales</taxon>
        <taxon>Phanerochaetaceae</taxon>
        <taxon>Phanerochaete</taxon>
    </lineage>
</organism>
<dbReference type="CDD" id="cd11377">
    <property type="entry name" value="Pro-peptidase_S53"/>
    <property type="match status" value="1"/>
</dbReference>
<evidence type="ECO:0000256" key="9">
    <source>
        <dbReference type="ARBA" id="ARBA00022837"/>
    </source>
</evidence>
<comment type="cofactor">
    <cofactor evidence="11">
        <name>Ca(2+)</name>
        <dbReference type="ChEBI" id="CHEBI:29108"/>
    </cofactor>
    <text evidence="11">Binds 1 Ca(2+) ion per subunit.</text>
</comment>
<reference evidence="14 15" key="1">
    <citation type="journal article" date="2012" name="BMC Genomics">
        <title>Comparative genomics of the white-rot fungi, Phanerochaete carnosa and P. chrysosporium, to elucidate the genetic basis of the distinct wood types they colonize.</title>
        <authorList>
            <person name="Suzuki H."/>
            <person name="MacDonald J."/>
            <person name="Syed K."/>
            <person name="Salamov A."/>
            <person name="Hori C."/>
            <person name="Aerts A."/>
            <person name="Henrissat B."/>
            <person name="Wiebenga A."/>
            <person name="vanKuyk P.A."/>
            <person name="Barry K."/>
            <person name="Lindquist E."/>
            <person name="LaButti K."/>
            <person name="Lapidus A."/>
            <person name="Lucas S."/>
            <person name="Coutinho P."/>
            <person name="Gong Y."/>
            <person name="Samejima M."/>
            <person name="Mahadevan R."/>
            <person name="Abou-Zaid M."/>
            <person name="de Vries R.P."/>
            <person name="Igarashi K."/>
            <person name="Yadav J.S."/>
            <person name="Grigoriev I.V."/>
            <person name="Master E.R."/>
        </authorList>
    </citation>
    <scope>NUCLEOTIDE SEQUENCE [LARGE SCALE GENOMIC DNA]</scope>
    <source>
        <strain evidence="14 15">HHB-10118-sp</strain>
    </source>
</reference>
<dbReference type="InterPro" id="IPR050819">
    <property type="entry name" value="Tripeptidyl-peptidase_I"/>
</dbReference>
<keyword evidence="5 11" id="KW-0645">Protease</keyword>
<dbReference type="RefSeq" id="XP_007393997.1">
    <property type="nucleotide sequence ID" value="XM_007393935.1"/>
</dbReference>
<dbReference type="CDD" id="cd04056">
    <property type="entry name" value="Peptidases_S53"/>
    <property type="match status" value="1"/>
</dbReference>
<sequence length="551" mass="57057">MVSKLLAFASCSLAFAKSMAYSMKVREAILAAPEGFNNPNGLIEALYAVSSPDNPSYGQHLSKEEVEQFVTPTAQTSDAIKNWLAQAGVNATPISPAGDWLSITVPVGQANELFDADFTLFTHSRTGKNITRTLKYSIAADLEEHIDACHRFLDPTPLHPVISTPSGLERRAIEDLTSCSTEEITPACIESLYDIPTAKATQSSNHLAVSGFDEQFANEADLATFALQTIDGGSNPQNRSETGVEANLDTQYAISVSQGVPTTFISVGENNHDGPELSGFLDIILFLLGESNPPQVLTTSYGGNENMVSRLLTAKLCNAYAQLGARGVSILFASGDGGVSGGQPQSCSKFIPTFPAGCPFITSVGATQLISSSGGETAGTLDDIGASSAGGFSNHFATPSYQASDVSSYLSSIGSTNSGLFNASGRGYPDVAAIGVNVTIVVNGTLGTVGGTSCSSPIFAGMIALINDALIAANKSTLGFLNPLLYANPSAFNDITTGSNPGCNTSGFPALKGWDPVTGLGTPKFTALKAVALNAAGVPDPSLQTDDTTQG</sequence>
<dbReference type="Gene3D" id="3.40.50.200">
    <property type="entry name" value="Peptidase S8/S53 domain"/>
    <property type="match status" value="1"/>
</dbReference>
<dbReference type="EC" id="3.4.14.10" evidence="4"/>
<feature type="signal peptide" evidence="12">
    <location>
        <begin position="1"/>
        <end position="20"/>
    </location>
</feature>
<dbReference type="GO" id="GO:0046872">
    <property type="term" value="F:metal ion binding"/>
    <property type="evidence" value="ECO:0007669"/>
    <property type="project" value="UniProtKB-UniRule"/>
</dbReference>
<proteinExistence type="predicted"/>
<dbReference type="PROSITE" id="PS00138">
    <property type="entry name" value="SUBTILASE_SER"/>
    <property type="match status" value="1"/>
</dbReference>
<dbReference type="PROSITE" id="PS51695">
    <property type="entry name" value="SEDOLISIN"/>
    <property type="match status" value="1"/>
</dbReference>
<gene>
    <name evidence="14" type="ORF">PHACADRAFT_207484</name>
</gene>
<evidence type="ECO:0000259" key="13">
    <source>
        <dbReference type="PROSITE" id="PS51695"/>
    </source>
</evidence>
<dbReference type="PANTHER" id="PTHR14218">
    <property type="entry name" value="PROTEASE S8 TRIPEPTIDYL PEPTIDASE I CLN2"/>
    <property type="match status" value="1"/>
</dbReference>
<name>K5W469_PHACS</name>
<dbReference type="Proteomes" id="UP000008370">
    <property type="component" value="Unassembled WGS sequence"/>
</dbReference>
<evidence type="ECO:0000313" key="15">
    <source>
        <dbReference type="Proteomes" id="UP000008370"/>
    </source>
</evidence>
<feature type="binding site" evidence="11">
    <location>
        <position position="515"/>
    </location>
    <ligand>
        <name>Ca(2+)</name>
        <dbReference type="ChEBI" id="CHEBI:29108"/>
    </ligand>
</feature>
<keyword evidence="9 11" id="KW-0106">Calcium</keyword>
<dbReference type="SUPFAM" id="SSF52743">
    <property type="entry name" value="Subtilisin-like"/>
    <property type="match status" value="1"/>
</dbReference>
<dbReference type="Pfam" id="PF09286">
    <property type="entry name" value="Pro-kuma_activ"/>
    <property type="match status" value="1"/>
</dbReference>
<dbReference type="InParanoid" id="K5W469"/>
<comment type="subcellular location">
    <subcellularLocation>
        <location evidence="3">Secreted</location>
        <location evidence="3">Extracellular space</location>
    </subcellularLocation>
</comment>
<evidence type="ECO:0000256" key="11">
    <source>
        <dbReference type="PROSITE-ProRule" id="PRU01032"/>
    </source>
</evidence>
<comment type="catalytic activity">
    <reaction evidence="1">
        <text>Release of an N-terminal tripeptide from a polypeptide.</text>
        <dbReference type="EC" id="3.4.14.10"/>
    </reaction>
</comment>
<evidence type="ECO:0000313" key="14">
    <source>
        <dbReference type="EMBL" id="EKM58698.1"/>
    </source>
</evidence>
<evidence type="ECO:0000256" key="4">
    <source>
        <dbReference type="ARBA" id="ARBA00012462"/>
    </source>
</evidence>
<evidence type="ECO:0000256" key="7">
    <source>
        <dbReference type="ARBA" id="ARBA00022801"/>
    </source>
</evidence>
<feature type="domain" description="Peptidase S53" evidence="13">
    <location>
        <begin position="183"/>
        <end position="535"/>
    </location>
</feature>
<feature type="active site" description="Charge relay system" evidence="11">
    <location>
        <position position="249"/>
    </location>
</feature>
<dbReference type="SMART" id="SM00944">
    <property type="entry name" value="Pro-kuma_activ"/>
    <property type="match status" value="1"/>
</dbReference>
<dbReference type="InterPro" id="IPR015366">
    <property type="entry name" value="S53_propep"/>
</dbReference>
<keyword evidence="7 11" id="KW-0378">Hydrolase</keyword>
<dbReference type="InterPro" id="IPR036852">
    <property type="entry name" value="Peptidase_S8/S53_dom_sf"/>
</dbReference>
<dbReference type="AlphaFoldDB" id="K5W469"/>
<dbReference type="EMBL" id="JH930470">
    <property type="protein sequence ID" value="EKM58698.1"/>
    <property type="molecule type" value="Genomic_DNA"/>
</dbReference>
<dbReference type="GO" id="GO:0004252">
    <property type="term" value="F:serine-type endopeptidase activity"/>
    <property type="evidence" value="ECO:0007669"/>
    <property type="project" value="UniProtKB-UniRule"/>
</dbReference>
<keyword evidence="6 11" id="KW-0479">Metal-binding</keyword>
<comment type="function">
    <text evidence="2">Secreted tripeptidyl-peptidase which degrades proteins at acidic pHs and is involved in virulence.</text>
</comment>
<dbReference type="PANTHER" id="PTHR14218:SF15">
    <property type="entry name" value="TRIPEPTIDYL-PEPTIDASE 1"/>
    <property type="match status" value="1"/>
</dbReference>
<feature type="active site" description="Charge relay system" evidence="11">
    <location>
        <position position="245"/>
    </location>
</feature>
<feature type="binding site" evidence="11">
    <location>
        <position position="513"/>
    </location>
    <ligand>
        <name>Ca(2+)</name>
        <dbReference type="ChEBI" id="CHEBI:29108"/>
    </ligand>
</feature>
<keyword evidence="10" id="KW-0865">Zymogen</keyword>
<feature type="chain" id="PRO_5003885315" description="tripeptidyl-peptidase II" evidence="12">
    <location>
        <begin position="21"/>
        <end position="551"/>
    </location>
</feature>
<dbReference type="InterPro" id="IPR000209">
    <property type="entry name" value="Peptidase_S8/S53_dom"/>
</dbReference>
<keyword evidence="8 11" id="KW-0720">Serine protease</keyword>
<evidence type="ECO:0000256" key="6">
    <source>
        <dbReference type="ARBA" id="ARBA00022723"/>
    </source>
</evidence>